<dbReference type="Pfam" id="PF03372">
    <property type="entry name" value="Exo_endo_phos"/>
    <property type="match status" value="1"/>
</dbReference>
<evidence type="ECO:0000256" key="3">
    <source>
        <dbReference type="ARBA" id="ARBA00004123"/>
    </source>
</evidence>
<dbReference type="Gene3D" id="3.80.10.10">
    <property type="entry name" value="Ribonuclease Inhibitor"/>
    <property type="match status" value="1"/>
</dbReference>
<feature type="compositionally biased region" description="Polar residues" evidence="23">
    <location>
        <begin position="193"/>
        <end position="222"/>
    </location>
</feature>
<evidence type="ECO:0000256" key="8">
    <source>
        <dbReference type="ARBA" id="ARBA00022614"/>
    </source>
</evidence>
<dbReference type="SUPFAM" id="SSF52075">
    <property type="entry name" value="Outer arm dynein light chain 1"/>
    <property type="match status" value="1"/>
</dbReference>
<feature type="domain" description="Endonuclease/exonuclease/phosphatase" evidence="24">
    <location>
        <begin position="601"/>
        <end position="921"/>
    </location>
</feature>
<evidence type="ECO:0000256" key="4">
    <source>
        <dbReference type="ARBA" id="ARBA00004496"/>
    </source>
</evidence>
<evidence type="ECO:0000256" key="11">
    <source>
        <dbReference type="ARBA" id="ARBA00022737"/>
    </source>
</evidence>
<evidence type="ECO:0000256" key="13">
    <source>
        <dbReference type="ARBA" id="ARBA00022839"/>
    </source>
</evidence>
<keyword evidence="13" id="KW-0269">Exonuclease</keyword>
<feature type="compositionally biased region" description="Polar residues" evidence="23">
    <location>
        <begin position="263"/>
        <end position="273"/>
    </location>
</feature>
<evidence type="ECO:0000256" key="18">
    <source>
        <dbReference type="ARBA" id="ARBA00023242"/>
    </source>
</evidence>
<evidence type="ECO:0000256" key="5">
    <source>
        <dbReference type="ARBA" id="ARBA00010774"/>
    </source>
</evidence>
<feature type="region of interest" description="Disordered" evidence="23">
    <location>
        <begin position="75"/>
        <end position="176"/>
    </location>
</feature>
<evidence type="ECO:0000256" key="20">
    <source>
        <dbReference type="ARBA" id="ARBA00030493"/>
    </source>
</evidence>
<comment type="cofactor">
    <cofactor evidence="2">
        <name>Mg(2+)</name>
        <dbReference type="ChEBI" id="CHEBI:18420"/>
    </cofactor>
</comment>
<evidence type="ECO:0000313" key="25">
    <source>
        <dbReference type="EMBL" id="CDZ98126.1"/>
    </source>
</evidence>
<dbReference type="SUPFAM" id="SSF56219">
    <property type="entry name" value="DNase I-like"/>
    <property type="match status" value="1"/>
</dbReference>
<protein>
    <recommendedName>
        <fullName evidence="19">CCR4-Not complex 3'-5'-exoribonuclease subunit Ccr4</fullName>
        <ecNumber evidence="6">3.1.13.4</ecNumber>
    </recommendedName>
    <alternativeName>
        <fullName evidence="20">Carbon catabolite repressor protein 4</fullName>
    </alternativeName>
    <alternativeName>
        <fullName evidence="21">Cytoplasmic deadenylase</fullName>
    </alternativeName>
    <alternativeName>
        <fullName evidence="22">Glucose-repressible alcohol dehydrogenase transcriptional effector</fullName>
    </alternativeName>
</protein>
<feature type="compositionally biased region" description="Low complexity" evidence="23">
    <location>
        <begin position="129"/>
        <end position="141"/>
    </location>
</feature>
<keyword evidence="18" id="KW-0539">Nucleus</keyword>
<keyword evidence="17" id="KW-0804">Transcription</keyword>
<dbReference type="InterPro" id="IPR005135">
    <property type="entry name" value="Endo/exonuclease/phosphatase"/>
</dbReference>
<evidence type="ECO:0000256" key="9">
    <source>
        <dbReference type="ARBA" id="ARBA00022722"/>
    </source>
</evidence>
<dbReference type="InterPro" id="IPR001611">
    <property type="entry name" value="Leu-rich_rpt"/>
</dbReference>
<comment type="subcellular location">
    <subcellularLocation>
        <location evidence="4">Cytoplasm</location>
    </subcellularLocation>
    <subcellularLocation>
        <location evidence="3">Nucleus</location>
    </subcellularLocation>
</comment>
<keyword evidence="15" id="KW-0694">RNA-binding</keyword>
<name>A0A0F7SGT1_PHARH</name>
<comment type="similarity">
    <text evidence="5">Belongs to the CCR4/nocturin family.</text>
</comment>
<evidence type="ECO:0000256" key="16">
    <source>
        <dbReference type="ARBA" id="ARBA00023015"/>
    </source>
</evidence>
<evidence type="ECO:0000256" key="1">
    <source>
        <dbReference type="ARBA" id="ARBA00001663"/>
    </source>
</evidence>
<keyword evidence="9" id="KW-0540">Nuclease</keyword>
<keyword evidence="10" id="KW-0479">Metal-binding</keyword>
<evidence type="ECO:0000256" key="14">
    <source>
        <dbReference type="ARBA" id="ARBA00022842"/>
    </source>
</evidence>
<feature type="compositionally biased region" description="Low complexity" evidence="23">
    <location>
        <begin position="223"/>
        <end position="234"/>
    </location>
</feature>
<feature type="region of interest" description="Disordered" evidence="23">
    <location>
        <begin position="293"/>
        <end position="315"/>
    </location>
</feature>
<dbReference type="PANTHER" id="PTHR12121:SF100">
    <property type="entry name" value="POLY(A)-SPECIFIC RIBONUCLEASE"/>
    <property type="match status" value="1"/>
</dbReference>
<keyword evidence="11" id="KW-0677">Repeat</keyword>
<dbReference type="GO" id="GO:0004535">
    <property type="term" value="F:poly(A)-specific ribonuclease activity"/>
    <property type="evidence" value="ECO:0007669"/>
    <property type="project" value="UniProtKB-EC"/>
</dbReference>
<feature type="region of interest" description="Disordered" evidence="23">
    <location>
        <begin position="192"/>
        <end position="277"/>
    </location>
</feature>
<sequence length="946" mass="103018">MSAGNGHGYDDYISKQCLTRRFSVRAKGSFAPADKFSSLCRPLDRKTTTIYPVALSPLLPTQLNAISITNIETSVPSHTSHSSLQTLVTSGRERAPSHPRRRRVDPSPSPSPALNPNATSRLASRRRTPTPSSNSTSRTSSQAPPPATVTSNVSVTNSSFPSSLPSPSSSSSVSYHLDRPSSRFQLDHAQSPFHANSTSSALVPQSHQPLPYHSASNYSNHPSTSASTSITTTSLGPIHPGMFSQPAVSSIPPYAQYAPPPQSFSQSHNQAHQSPAPMHQQVNGLLVSNLGAAGSIGNGAHSSPPPQRAGTEDTVHWQQQLVKLSACRQASAPHHRARAAAITGRMNNNKSAISIQDPNRPGSTKPPGHPLHKKESSLSVLADDSDGDMTSPRPSSARPGSAAGHPSSLLGPSTPPHRFAVENSSVAANSAVVSPAWNGLDLGGMHLKALSPALFMFQHITSLYINYNALTVLPPSIASLRKLTILDVSGNHLTAVPPELGMITSLKEVYLFDNQLANLPPELGTLHQLDFLGLAGNPLPEAIRLMLEKEGTQALITFLRDSCPVPMPPPDREWITVEAESEMALAVSQAAEPETFTLLCYNILCHRYAPPQTYGYTPSWALSWDYRKELILQEVMGCGADFICLQEVDDDQYHDSFLPNLTKEGYDGAFFPKTRARTMRTDEKRHVDGCVTFWKTSKYDLVEKRVIEFNQVALQRPDMRNSDDVFNRVMSFDNIAVVCLLENPTTGSRLIIANVHMHWDPTFRDVKLVQAAMLVEEMEKVSDQFAKFPPKLLADNKRGPSYSDASKIPLIICGDFNSVPSSGVYEFLSSGDVAKDHEDFMDHLYGSYTSEGLSHKLNLKSAYGSVGELPMTNYTPNFEGAIDYIWYTQGSLAVTSLLGEVDQSYLSKVVGFPNAHFPSDHVPIFADFKIKAPPPSTRAVVYNTDR</sequence>
<dbReference type="GO" id="GO:0005634">
    <property type="term" value="C:nucleus"/>
    <property type="evidence" value="ECO:0007669"/>
    <property type="project" value="UniProtKB-SubCell"/>
</dbReference>
<dbReference type="InterPro" id="IPR036691">
    <property type="entry name" value="Endo/exonu/phosph_ase_sf"/>
</dbReference>
<dbReference type="GO" id="GO:0003723">
    <property type="term" value="F:RNA binding"/>
    <property type="evidence" value="ECO:0007669"/>
    <property type="project" value="UniProtKB-KW"/>
</dbReference>
<evidence type="ECO:0000256" key="21">
    <source>
        <dbReference type="ARBA" id="ARBA00031469"/>
    </source>
</evidence>
<comment type="catalytic activity">
    <reaction evidence="1">
        <text>Exonucleolytic cleavage of poly(A) to 5'-AMP.</text>
        <dbReference type="EC" id="3.1.13.4"/>
    </reaction>
</comment>
<keyword evidence="16" id="KW-0805">Transcription regulation</keyword>
<dbReference type="AlphaFoldDB" id="A0A0F7SGT1"/>
<dbReference type="EC" id="3.1.13.4" evidence="6"/>
<dbReference type="FunFam" id="3.60.10.10:FF:000037">
    <property type="entry name" value="Glucose-repressible alcohol dehydrogenase transcriptional effector"/>
    <property type="match status" value="1"/>
</dbReference>
<proteinExistence type="inferred from homology"/>
<feature type="region of interest" description="Disordered" evidence="23">
    <location>
        <begin position="327"/>
        <end position="417"/>
    </location>
</feature>
<evidence type="ECO:0000256" key="6">
    <source>
        <dbReference type="ARBA" id="ARBA00012161"/>
    </source>
</evidence>
<keyword evidence="8" id="KW-0433">Leucine-rich repeat</keyword>
<dbReference type="GO" id="GO:0005737">
    <property type="term" value="C:cytoplasm"/>
    <property type="evidence" value="ECO:0007669"/>
    <property type="project" value="UniProtKB-SubCell"/>
</dbReference>
<dbReference type="InterPro" id="IPR050410">
    <property type="entry name" value="CCR4/nocturin_mRNA_transcr"/>
</dbReference>
<feature type="compositionally biased region" description="Polar residues" evidence="23">
    <location>
        <begin position="345"/>
        <end position="357"/>
    </location>
</feature>
<evidence type="ECO:0000256" key="2">
    <source>
        <dbReference type="ARBA" id="ARBA00001946"/>
    </source>
</evidence>
<feature type="compositionally biased region" description="Low complexity" evidence="23">
    <location>
        <begin position="148"/>
        <end position="174"/>
    </location>
</feature>
<dbReference type="Gene3D" id="3.60.10.10">
    <property type="entry name" value="Endonuclease/exonuclease/phosphatase"/>
    <property type="match status" value="1"/>
</dbReference>
<evidence type="ECO:0000256" key="23">
    <source>
        <dbReference type="SAM" id="MobiDB-lite"/>
    </source>
</evidence>
<dbReference type="SMART" id="SM00369">
    <property type="entry name" value="LRR_TYP"/>
    <property type="match status" value="3"/>
</dbReference>
<keyword evidence="7" id="KW-0963">Cytoplasm</keyword>
<dbReference type="InterPro" id="IPR032675">
    <property type="entry name" value="LRR_dom_sf"/>
</dbReference>
<evidence type="ECO:0000256" key="19">
    <source>
        <dbReference type="ARBA" id="ARBA00023475"/>
    </source>
</evidence>
<organism evidence="25">
    <name type="scientific">Phaffia rhodozyma</name>
    <name type="common">Yeast</name>
    <name type="synonym">Xanthophyllomyces dendrorhous</name>
    <dbReference type="NCBI Taxonomy" id="264483"/>
    <lineage>
        <taxon>Eukaryota</taxon>
        <taxon>Fungi</taxon>
        <taxon>Dikarya</taxon>
        <taxon>Basidiomycota</taxon>
        <taxon>Agaricomycotina</taxon>
        <taxon>Tremellomycetes</taxon>
        <taxon>Cystofilobasidiales</taxon>
        <taxon>Mrakiaceae</taxon>
        <taxon>Phaffia</taxon>
    </lineage>
</organism>
<evidence type="ECO:0000256" key="15">
    <source>
        <dbReference type="ARBA" id="ARBA00022884"/>
    </source>
</evidence>
<dbReference type="PANTHER" id="PTHR12121">
    <property type="entry name" value="CARBON CATABOLITE REPRESSOR PROTEIN 4"/>
    <property type="match status" value="1"/>
</dbReference>
<evidence type="ECO:0000256" key="17">
    <source>
        <dbReference type="ARBA" id="ARBA00023163"/>
    </source>
</evidence>
<dbReference type="Pfam" id="PF13855">
    <property type="entry name" value="LRR_8"/>
    <property type="match status" value="1"/>
</dbReference>
<keyword evidence="12" id="KW-0378">Hydrolase</keyword>
<dbReference type="GO" id="GO:0046872">
    <property type="term" value="F:metal ion binding"/>
    <property type="evidence" value="ECO:0007669"/>
    <property type="project" value="UniProtKB-KW"/>
</dbReference>
<feature type="compositionally biased region" description="Polar residues" evidence="23">
    <location>
        <begin position="75"/>
        <end position="89"/>
    </location>
</feature>
<accession>A0A0F7SGT1</accession>
<evidence type="ECO:0000256" key="7">
    <source>
        <dbReference type="ARBA" id="ARBA00022490"/>
    </source>
</evidence>
<dbReference type="EMBL" id="LN483326">
    <property type="protein sequence ID" value="CDZ98126.1"/>
    <property type="molecule type" value="Genomic_DNA"/>
</dbReference>
<evidence type="ECO:0000259" key="24">
    <source>
        <dbReference type="Pfam" id="PF03372"/>
    </source>
</evidence>
<evidence type="ECO:0000256" key="12">
    <source>
        <dbReference type="ARBA" id="ARBA00022801"/>
    </source>
</evidence>
<reference evidence="25" key="1">
    <citation type="submission" date="2014-08" db="EMBL/GenBank/DDBJ databases">
        <authorList>
            <person name="Sharma Rahul"/>
            <person name="Thines Marco"/>
        </authorList>
    </citation>
    <scope>NUCLEOTIDE SEQUENCE</scope>
</reference>
<feature type="compositionally biased region" description="Low complexity" evidence="23">
    <location>
        <begin position="391"/>
        <end position="408"/>
    </location>
</feature>
<dbReference type="CDD" id="cd09097">
    <property type="entry name" value="Deadenylase_CCR4"/>
    <property type="match status" value="1"/>
</dbReference>
<evidence type="ECO:0000256" key="22">
    <source>
        <dbReference type="ARBA" id="ARBA00033317"/>
    </source>
</evidence>
<dbReference type="InterPro" id="IPR003591">
    <property type="entry name" value="Leu-rich_rpt_typical-subtyp"/>
</dbReference>
<keyword evidence="14" id="KW-0460">Magnesium</keyword>
<evidence type="ECO:0000256" key="10">
    <source>
        <dbReference type="ARBA" id="ARBA00022723"/>
    </source>
</evidence>